<feature type="domain" description="LysM" evidence="1">
    <location>
        <begin position="59"/>
        <end position="103"/>
    </location>
</feature>
<dbReference type="STRING" id="661089.ciss_08940"/>
<dbReference type="Pfam" id="PF01476">
    <property type="entry name" value="LysM"/>
    <property type="match status" value="2"/>
</dbReference>
<dbReference type="OrthoDB" id="529831at2"/>
<dbReference type="InterPro" id="IPR018392">
    <property type="entry name" value="LysM"/>
</dbReference>
<accession>A0A1L8D1I7</accession>
<dbReference type="EMBL" id="BDJL01000028">
    <property type="protein sequence ID" value="GAV24961.1"/>
    <property type="molecule type" value="Genomic_DNA"/>
</dbReference>
<reference evidence="3" key="1">
    <citation type="submission" date="2016-12" db="EMBL/GenBank/DDBJ databases">
        <title>Draft Genome Sequences od Carboxydothermus pertinax and islandicus, Hydrogenogenic Carboxydotrophic Bacteria.</title>
        <authorList>
            <person name="Fukuyama Y."/>
            <person name="Ohmae K."/>
            <person name="Yoneda Y."/>
            <person name="Yoshida T."/>
            <person name="Sako Y."/>
        </authorList>
    </citation>
    <scope>NUCLEOTIDE SEQUENCE [LARGE SCALE GENOMIC DNA]</scope>
    <source>
        <strain evidence="3">SET</strain>
    </source>
</reference>
<evidence type="ECO:0000259" key="1">
    <source>
        <dbReference type="PROSITE" id="PS51782"/>
    </source>
</evidence>
<dbReference type="RefSeq" id="WP_075865136.1">
    <property type="nucleotide sequence ID" value="NZ_BDJL01000028.1"/>
</dbReference>
<dbReference type="PANTHER" id="PTHR33734:SF22">
    <property type="entry name" value="MEMBRANE-BOUND LYTIC MUREIN TRANSGLYCOSYLASE D"/>
    <property type="match status" value="1"/>
</dbReference>
<name>A0A1L8D1I7_9THEO</name>
<dbReference type="PANTHER" id="PTHR33734">
    <property type="entry name" value="LYSM DOMAIN-CONTAINING GPI-ANCHORED PROTEIN 2"/>
    <property type="match status" value="1"/>
</dbReference>
<sequence>MLYQVKTGDSLYSIAKRFSTTVDAILKANVICNPNLIFKDQLLIIPEPDIELPKAGGFPYYVVRSGDTLTCLARQFNTSVAVLAAINKIPNPNIIYANTELLIGPEIPDAQKLFLAWQEAEKNCDNLNSLQVHGTYYIGSFQWEALGNKAIPYLLSFLNSSCILTRAYAILSLGRVGLNGKVTKALKPLLNDPEISSLVKIVLRRIALNSMGQKRTRILLGDNELYTAPYLNSPHTILPNGTEVVVLQWYIPSPTGEEMPPGGLALWDYVMVLRTNLRGFLLRKGYQEISLI</sequence>
<dbReference type="SMART" id="SM00257">
    <property type="entry name" value="LysM"/>
    <property type="match status" value="2"/>
</dbReference>
<dbReference type="AlphaFoldDB" id="A0A1L8D1I7"/>
<comment type="caution">
    <text evidence="2">The sequence shown here is derived from an EMBL/GenBank/DDBJ whole genome shotgun (WGS) entry which is preliminary data.</text>
</comment>
<keyword evidence="3" id="KW-1185">Reference proteome</keyword>
<dbReference type="Proteomes" id="UP000187338">
    <property type="component" value="Unassembled WGS sequence"/>
</dbReference>
<dbReference type="PROSITE" id="PS51782">
    <property type="entry name" value="LYSM"/>
    <property type="match status" value="2"/>
</dbReference>
<dbReference type="InterPro" id="IPR036779">
    <property type="entry name" value="LysM_dom_sf"/>
</dbReference>
<evidence type="ECO:0000313" key="2">
    <source>
        <dbReference type="EMBL" id="GAV24961.1"/>
    </source>
</evidence>
<gene>
    <name evidence="2" type="ORF">ciss_08940</name>
</gene>
<dbReference type="CDD" id="cd00118">
    <property type="entry name" value="LysM"/>
    <property type="match status" value="2"/>
</dbReference>
<organism evidence="2 3">
    <name type="scientific">Carboxydothermus islandicus</name>
    <dbReference type="NCBI Taxonomy" id="661089"/>
    <lineage>
        <taxon>Bacteria</taxon>
        <taxon>Bacillati</taxon>
        <taxon>Bacillota</taxon>
        <taxon>Clostridia</taxon>
        <taxon>Thermoanaerobacterales</taxon>
        <taxon>Thermoanaerobacteraceae</taxon>
        <taxon>Carboxydothermus</taxon>
    </lineage>
</organism>
<evidence type="ECO:0000313" key="3">
    <source>
        <dbReference type="Proteomes" id="UP000187338"/>
    </source>
</evidence>
<feature type="domain" description="LysM" evidence="1">
    <location>
        <begin position="1"/>
        <end position="45"/>
    </location>
</feature>
<dbReference type="Gene3D" id="3.10.350.10">
    <property type="entry name" value="LysM domain"/>
    <property type="match status" value="2"/>
</dbReference>
<dbReference type="SUPFAM" id="SSF54106">
    <property type="entry name" value="LysM domain"/>
    <property type="match status" value="2"/>
</dbReference>
<proteinExistence type="predicted"/>
<protein>
    <recommendedName>
        <fullName evidence="1">LysM domain-containing protein</fullName>
    </recommendedName>
</protein>